<dbReference type="SMART" id="SM00387">
    <property type="entry name" value="HATPase_c"/>
    <property type="match status" value="1"/>
</dbReference>
<dbReference type="InterPro" id="IPR050482">
    <property type="entry name" value="Sensor_HK_TwoCompSys"/>
</dbReference>
<feature type="coiled-coil region" evidence="4">
    <location>
        <begin position="278"/>
        <end position="314"/>
    </location>
</feature>
<evidence type="ECO:0000313" key="6">
    <source>
        <dbReference type="EMBL" id="MBD2738649.1"/>
    </source>
</evidence>
<dbReference type="Proteomes" id="UP000637383">
    <property type="component" value="Unassembled WGS sequence"/>
</dbReference>
<keyword evidence="1" id="KW-0808">Transferase</keyword>
<dbReference type="Pfam" id="PF02518">
    <property type="entry name" value="HATPase_c"/>
    <property type="match status" value="1"/>
</dbReference>
<feature type="domain" description="Histidine kinase" evidence="5">
    <location>
        <begin position="424"/>
        <end position="512"/>
    </location>
</feature>
<dbReference type="SMART" id="SM00065">
    <property type="entry name" value="GAF"/>
    <property type="match status" value="1"/>
</dbReference>
<evidence type="ECO:0000256" key="2">
    <source>
        <dbReference type="ARBA" id="ARBA00022777"/>
    </source>
</evidence>
<comment type="caution">
    <text evidence="6">The sequence shown here is derived from an EMBL/GenBank/DDBJ whole genome shotgun (WGS) entry which is preliminary data.</text>
</comment>
<dbReference type="Gene3D" id="3.30.450.40">
    <property type="match status" value="1"/>
</dbReference>
<dbReference type="Gene3D" id="3.30.565.10">
    <property type="entry name" value="Histidine kinase-like ATPase, C-terminal domain"/>
    <property type="match status" value="1"/>
</dbReference>
<dbReference type="Gene3D" id="1.20.5.1930">
    <property type="match status" value="1"/>
</dbReference>
<dbReference type="SUPFAM" id="SSF55781">
    <property type="entry name" value="GAF domain-like"/>
    <property type="match status" value="1"/>
</dbReference>
<organism evidence="6 7">
    <name type="scientific">Nostoc paludosum FACHB-159</name>
    <dbReference type="NCBI Taxonomy" id="2692908"/>
    <lineage>
        <taxon>Bacteria</taxon>
        <taxon>Bacillati</taxon>
        <taxon>Cyanobacteriota</taxon>
        <taxon>Cyanophyceae</taxon>
        <taxon>Nostocales</taxon>
        <taxon>Nostocaceae</taxon>
        <taxon>Nostoc</taxon>
    </lineage>
</organism>
<dbReference type="EMBL" id="JACJTU010000055">
    <property type="protein sequence ID" value="MBD2738649.1"/>
    <property type="molecule type" value="Genomic_DNA"/>
</dbReference>
<dbReference type="Pfam" id="PF07730">
    <property type="entry name" value="HisKA_3"/>
    <property type="match status" value="1"/>
</dbReference>
<keyword evidence="3" id="KW-0902">Two-component regulatory system</keyword>
<gene>
    <name evidence="6" type="ORF">H6H03_33035</name>
</gene>
<dbReference type="Pfam" id="PF01590">
    <property type="entry name" value="GAF"/>
    <property type="match status" value="1"/>
</dbReference>
<dbReference type="InterPro" id="IPR029016">
    <property type="entry name" value="GAF-like_dom_sf"/>
</dbReference>
<dbReference type="PROSITE" id="PS50109">
    <property type="entry name" value="HIS_KIN"/>
    <property type="match status" value="1"/>
</dbReference>
<sequence length="521" mass="57388">MNDRKENLESKNSDYLGIIAVKSASLLNFYQCSACRKWPLPNLLRTIVGETVIEKPTYYDSSRISDSGQLIYGKGHYFPIRDKAEVVREIVKIRTNFSDLLAAQQKLQQERDHAATKQIKLLETIAQVANLLLQASDYTSVLPHVVRLLGETVGSHRCGLSQILIVPASGKRMVRAVAEWCQPGVSTSIECTPDLELGLPTEIFADLGVQILYGEIVNVLIADLQPPVRDVFVGQGNTSMLLVPIMMQEDCWGVISFDNCGAPRLFDTAEIAILRIAADSITAAIERQQQEKALLQAEQEKQAAIQAKQSAILEERNRMAREIHDVLAQAFTGVVVNLEAAKMITPQDAPLQPLLTQAQDLARAGLVEARRSVWSLRPQALENNNLRSALEQLLQALIHNTLIQIHLQIQGIECAITPEVETHLLRIAQEAINNALTHAQASTIQIELTFGTQKVELCVRDDGQGFEPMAVRGHGFGLISMQERADCINGEFTLTSQPGCGTMVLITAPLSAKSNAPIRRS</sequence>
<proteinExistence type="predicted"/>
<evidence type="ECO:0000256" key="4">
    <source>
        <dbReference type="SAM" id="Coils"/>
    </source>
</evidence>
<dbReference type="CDD" id="cd16917">
    <property type="entry name" value="HATPase_UhpB-NarQ-NarX-like"/>
    <property type="match status" value="1"/>
</dbReference>
<keyword evidence="2 6" id="KW-0418">Kinase</keyword>
<dbReference type="GO" id="GO:0016301">
    <property type="term" value="F:kinase activity"/>
    <property type="evidence" value="ECO:0007669"/>
    <property type="project" value="UniProtKB-KW"/>
</dbReference>
<dbReference type="PANTHER" id="PTHR24421">
    <property type="entry name" value="NITRATE/NITRITE SENSOR PROTEIN NARX-RELATED"/>
    <property type="match status" value="1"/>
</dbReference>
<evidence type="ECO:0000259" key="5">
    <source>
        <dbReference type="PROSITE" id="PS50109"/>
    </source>
</evidence>
<dbReference type="PANTHER" id="PTHR24421:SF62">
    <property type="entry name" value="SENSORY TRANSDUCTION HISTIDINE KINASE"/>
    <property type="match status" value="1"/>
</dbReference>
<keyword evidence="4" id="KW-0175">Coiled coil</keyword>
<dbReference type="RefSeq" id="WP_190959175.1">
    <property type="nucleotide sequence ID" value="NZ_JACJTU010000055.1"/>
</dbReference>
<evidence type="ECO:0000256" key="1">
    <source>
        <dbReference type="ARBA" id="ARBA00022679"/>
    </source>
</evidence>
<evidence type="ECO:0000313" key="7">
    <source>
        <dbReference type="Proteomes" id="UP000637383"/>
    </source>
</evidence>
<evidence type="ECO:0000256" key="3">
    <source>
        <dbReference type="ARBA" id="ARBA00023012"/>
    </source>
</evidence>
<dbReference type="InterPro" id="IPR011712">
    <property type="entry name" value="Sig_transdc_His_kin_sub3_dim/P"/>
</dbReference>
<name>A0ABR8KGI0_9NOSO</name>
<dbReference type="SUPFAM" id="SSF55874">
    <property type="entry name" value="ATPase domain of HSP90 chaperone/DNA topoisomerase II/histidine kinase"/>
    <property type="match status" value="1"/>
</dbReference>
<dbReference type="InterPro" id="IPR003594">
    <property type="entry name" value="HATPase_dom"/>
</dbReference>
<dbReference type="InterPro" id="IPR003018">
    <property type="entry name" value="GAF"/>
</dbReference>
<reference evidence="6 7" key="1">
    <citation type="journal article" date="2020" name="ISME J.">
        <title>Comparative genomics reveals insights into cyanobacterial evolution and habitat adaptation.</title>
        <authorList>
            <person name="Chen M.Y."/>
            <person name="Teng W.K."/>
            <person name="Zhao L."/>
            <person name="Hu C.X."/>
            <person name="Zhou Y.K."/>
            <person name="Han B.P."/>
            <person name="Song L.R."/>
            <person name="Shu W.S."/>
        </authorList>
    </citation>
    <scope>NUCLEOTIDE SEQUENCE [LARGE SCALE GENOMIC DNA]</scope>
    <source>
        <strain evidence="6 7">FACHB-159</strain>
    </source>
</reference>
<dbReference type="InterPro" id="IPR036890">
    <property type="entry name" value="HATPase_C_sf"/>
</dbReference>
<protein>
    <submittedName>
        <fullName evidence="6">GAF domain-containing sensor histidine kinase</fullName>
    </submittedName>
</protein>
<dbReference type="InterPro" id="IPR005467">
    <property type="entry name" value="His_kinase_dom"/>
</dbReference>
<keyword evidence="7" id="KW-1185">Reference proteome</keyword>
<accession>A0ABR8KGI0</accession>